<dbReference type="GO" id="GO:0019646">
    <property type="term" value="P:aerobic electron transport chain"/>
    <property type="evidence" value="ECO:0007669"/>
    <property type="project" value="InterPro"/>
</dbReference>
<dbReference type="GO" id="GO:0016682">
    <property type="term" value="F:oxidoreductase activity, acting on diphenols and related substances as donors, oxygen as acceptor"/>
    <property type="evidence" value="ECO:0007669"/>
    <property type="project" value="TreeGrafter"/>
</dbReference>
<keyword evidence="7" id="KW-0249">Electron transport</keyword>
<dbReference type="PANTHER" id="PTHR43141">
    <property type="entry name" value="CYTOCHROME BD2 SUBUNIT II"/>
    <property type="match status" value="1"/>
</dbReference>
<dbReference type="PANTHER" id="PTHR43141:SF5">
    <property type="entry name" value="CYTOCHROME BD-I UBIQUINOL OXIDASE SUBUNIT 2"/>
    <property type="match status" value="1"/>
</dbReference>
<sequence length="530" mass="58480">MFVLGISSYYMLRGRDFAFAKRSFAIAASFGMAAILSVIVLGDESGYEMGDVQKTKLAAIEAEWETQPAPAAFTLFGIPDQDAQENRFAIQIPYALGIIATRSVDKQVTGLKDLMVQHEERIRNGMKAYSLLEQLRAGSTDQAVRDRFNDVKKDLGYGLLLKRYTPNVSDATEAQIQMATKDSIPRVAPLYFAFRIMVGCGIIMLLIIAASFWSVIRNRIGEKKWLLRTALYGIPLPWIAIESGWFVAEYGRQPWAIGGALFAAWPMVYAAAFSGFYVAMILVLASLFFRPVGFDYRSKIEDTRWRNMWDWGIFIGSFVPPLVIGVAFGNLLQGVPFHVDEYMRLFYTGNFFQLLNPFGLLAGVVSVAMIITQGATYLQMRTVGELHLRSRATAQVAALVTLVCFALAGVWVVYGIDGYVVTSAINHTAPSNPLTKEVARQAGAWLVNFNNTPALWAIPALGVLLPLLTVLTSRLEKGALAFVFSSLTLACIILTAGIAMFPFVMPSSTMMNASLTMWDATSSQLTLNLM</sequence>
<keyword evidence="8 11" id="KW-1133">Transmembrane helix</keyword>
<dbReference type="AlphaFoldDB" id="A0A653BRM8"/>
<feature type="transmembrane region" description="Helical" evidence="11">
    <location>
        <begin position="23"/>
        <end position="42"/>
    </location>
</feature>
<keyword evidence="3" id="KW-1003">Cell membrane</keyword>
<feature type="transmembrane region" description="Helical" evidence="11">
    <location>
        <begin position="268"/>
        <end position="289"/>
    </location>
</feature>
<dbReference type="EMBL" id="CAACVG010004209">
    <property type="protein sequence ID" value="VEN38252.1"/>
    <property type="molecule type" value="Genomic_DNA"/>
</dbReference>
<evidence type="ECO:0000256" key="11">
    <source>
        <dbReference type="SAM" id="Phobius"/>
    </source>
</evidence>
<name>A0A653BRM8_CALMS</name>
<dbReference type="OrthoDB" id="5857438at2759"/>
<evidence type="ECO:0000313" key="13">
    <source>
        <dbReference type="Proteomes" id="UP000410492"/>
    </source>
</evidence>
<protein>
    <submittedName>
        <fullName evidence="12">Uncharacterized protein</fullName>
    </submittedName>
</protein>
<feature type="transmembrane region" description="Helical" evidence="11">
    <location>
        <begin position="309"/>
        <end position="331"/>
    </location>
</feature>
<evidence type="ECO:0000256" key="5">
    <source>
        <dbReference type="ARBA" id="ARBA00022692"/>
    </source>
</evidence>
<dbReference type="Pfam" id="PF02322">
    <property type="entry name" value="Cyt_bd_oxida_II"/>
    <property type="match status" value="1"/>
</dbReference>
<dbReference type="InterPro" id="IPR003317">
    <property type="entry name" value="Cyt-d_oxidase_su2"/>
</dbReference>
<gene>
    <name evidence="12" type="ORF">CALMAC_LOCUS3201</name>
</gene>
<reference evidence="12 13" key="1">
    <citation type="submission" date="2019-01" db="EMBL/GenBank/DDBJ databases">
        <authorList>
            <person name="Sayadi A."/>
        </authorList>
    </citation>
    <scope>NUCLEOTIDE SEQUENCE [LARGE SCALE GENOMIC DNA]</scope>
</reference>
<keyword evidence="6" id="KW-0479">Metal-binding</keyword>
<dbReference type="Proteomes" id="UP000410492">
    <property type="component" value="Unassembled WGS sequence"/>
</dbReference>
<keyword evidence="10 11" id="KW-0472">Membrane</keyword>
<feature type="transmembrane region" description="Helical" evidence="11">
    <location>
        <begin position="351"/>
        <end position="371"/>
    </location>
</feature>
<feature type="transmembrane region" description="Helical" evidence="11">
    <location>
        <begin position="225"/>
        <end position="248"/>
    </location>
</feature>
<evidence type="ECO:0000313" key="12">
    <source>
        <dbReference type="EMBL" id="VEN38252.1"/>
    </source>
</evidence>
<dbReference type="GO" id="GO:0046872">
    <property type="term" value="F:metal ion binding"/>
    <property type="evidence" value="ECO:0007669"/>
    <property type="project" value="UniProtKB-KW"/>
</dbReference>
<feature type="transmembrane region" description="Helical" evidence="11">
    <location>
        <begin position="392"/>
        <end position="414"/>
    </location>
</feature>
<keyword evidence="2" id="KW-0813">Transport</keyword>
<dbReference type="GO" id="GO:0070069">
    <property type="term" value="C:cytochrome complex"/>
    <property type="evidence" value="ECO:0007669"/>
    <property type="project" value="InterPro"/>
</dbReference>
<evidence type="ECO:0000256" key="4">
    <source>
        <dbReference type="ARBA" id="ARBA00022617"/>
    </source>
</evidence>
<evidence type="ECO:0000256" key="6">
    <source>
        <dbReference type="ARBA" id="ARBA00022723"/>
    </source>
</evidence>
<comment type="subcellular location">
    <subcellularLocation>
        <location evidence="1">Cell membrane</location>
        <topology evidence="1">Multi-pass membrane protein</topology>
    </subcellularLocation>
</comment>
<accession>A0A653BRM8</accession>
<evidence type="ECO:0000256" key="3">
    <source>
        <dbReference type="ARBA" id="ARBA00022475"/>
    </source>
</evidence>
<evidence type="ECO:0000256" key="9">
    <source>
        <dbReference type="ARBA" id="ARBA00023004"/>
    </source>
</evidence>
<dbReference type="GO" id="GO:0005886">
    <property type="term" value="C:plasma membrane"/>
    <property type="evidence" value="ECO:0007669"/>
    <property type="project" value="UniProtKB-SubCell"/>
</dbReference>
<dbReference type="NCBIfam" id="TIGR00203">
    <property type="entry name" value="cydB"/>
    <property type="match status" value="1"/>
</dbReference>
<keyword evidence="13" id="KW-1185">Reference proteome</keyword>
<dbReference type="GO" id="GO:0009055">
    <property type="term" value="F:electron transfer activity"/>
    <property type="evidence" value="ECO:0007669"/>
    <property type="project" value="InterPro"/>
</dbReference>
<evidence type="ECO:0000256" key="1">
    <source>
        <dbReference type="ARBA" id="ARBA00004651"/>
    </source>
</evidence>
<feature type="transmembrane region" description="Helical" evidence="11">
    <location>
        <begin position="192"/>
        <end position="213"/>
    </location>
</feature>
<keyword evidence="4" id="KW-0349">Heme</keyword>
<evidence type="ECO:0000256" key="7">
    <source>
        <dbReference type="ARBA" id="ARBA00022982"/>
    </source>
</evidence>
<organism evidence="12 13">
    <name type="scientific">Callosobruchus maculatus</name>
    <name type="common">Southern cowpea weevil</name>
    <name type="synonym">Pulse bruchid</name>
    <dbReference type="NCBI Taxonomy" id="64391"/>
    <lineage>
        <taxon>Eukaryota</taxon>
        <taxon>Metazoa</taxon>
        <taxon>Ecdysozoa</taxon>
        <taxon>Arthropoda</taxon>
        <taxon>Hexapoda</taxon>
        <taxon>Insecta</taxon>
        <taxon>Pterygota</taxon>
        <taxon>Neoptera</taxon>
        <taxon>Endopterygota</taxon>
        <taxon>Coleoptera</taxon>
        <taxon>Polyphaga</taxon>
        <taxon>Cucujiformia</taxon>
        <taxon>Chrysomeloidea</taxon>
        <taxon>Chrysomelidae</taxon>
        <taxon>Bruchinae</taxon>
        <taxon>Bruchini</taxon>
        <taxon>Callosobruchus</taxon>
    </lineage>
</organism>
<feature type="non-terminal residue" evidence="12">
    <location>
        <position position="530"/>
    </location>
</feature>
<proteinExistence type="predicted"/>
<keyword evidence="9" id="KW-0408">Iron</keyword>
<keyword evidence="5 11" id="KW-0812">Transmembrane</keyword>
<evidence type="ECO:0000256" key="2">
    <source>
        <dbReference type="ARBA" id="ARBA00022448"/>
    </source>
</evidence>
<evidence type="ECO:0000256" key="10">
    <source>
        <dbReference type="ARBA" id="ARBA00023136"/>
    </source>
</evidence>
<feature type="transmembrane region" description="Helical" evidence="11">
    <location>
        <begin position="454"/>
        <end position="472"/>
    </location>
</feature>
<feature type="transmembrane region" description="Helical" evidence="11">
    <location>
        <begin position="479"/>
        <end position="505"/>
    </location>
</feature>
<evidence type="ECO:0000256" key="8">
    <source>
        <dbReference type="ARBA" id="ARBA00022989"/>
    </source>
</evidence>